<comment type="caution">
    <text evidence="6">The sequence shown here is derived from an EMBL/GenBank/DDBJ whole genome shotgun (WGS) entry which is preliminary data.</text>
</comment>
<keyword evidence="2" id="KW-0805">Transcription regulation</keyword>
<dbReference type="EMBL" id="MSIE01000068">
    <property type="protein sequence ID" value="OLF11320.1"/>
    <property type="molecule type" value="Genomic_DNA"/>
</dbReference>
<dbReference type="Gene3D" id="1.10.10.10">
    <property type="entry name" value="Winged helix-like DNA-binding domain superfamily/Winged helix DNA-binding domain"/>
    <property type="match status" value="1"/>
</dbReference>
<dbReference type="Pfam" id="PF03466">
    <property type="entry name" value="LysR_substrate"/>
    <property type="match status" value="1"/>
</dbReference>
<dbReference type="InterPro" id="IPR000847">
    <property type="entry name" value="LysR_HTH_N"/>
</dbReference>
<keyword evidence="3" id="KW-0238">DNA-binding</keyword>
<evidence type="ECO:0000256" key="3">
    <source>
        <dbReference type="ARBA" id="ARBA00023125"/>
    </source>
</evidence>
<keyword evidence="7" id="KW-1185">Reference proteome</keyword>
<dbReference type="GO" id="GO:0005829">
    <property type="term" value="C:cytosol"/>
    <property type="evidence" value="ECO:0007669"/>
    <property type="project" value="TreeGrafter"/>
</dbReference>
<dbReference type="AlphaFoldDB" id="A0A1Q8CAF8"/>
<evidence type="ECO:0000256" key="4">
    <source>
        <dbReference type="ARBA" id="ARBA00023163"/>
    </source>
</evidence>
<comment type="similarity">
    <text evidence="1">Belongs to the LysR transcriptional regulatory family.</text>
</comment>
<dbReference type="InterPro" id="IPR036388">
    <property type="entry name" value="WH-like_DNA-bd_sf"/>
</dbReference>
<evidence type="ECO:0000259" key="5">
    <source>
        <dbReference type="PROSITE" id="PS50931"/>
    </source>
</evidence>
<evidence type="ECO:0000256" key="1">
    <source>
        <dbReference type="ARBA" id="ARBA00009437"/>
    </source>
</evidence>
<dbReference type="CDD" id="cd05466">
    <property type="entry name" value="PBP2_LTTR_substrate"/>
    <property type="match status" value="1"/>
</dbReference>
<dbReference type="STRING" id="1912961.BU204_30340"/>
<organism evidence="6 7">
    <name type="scientific">Actinophytocola xanthii</name>
    <dbReference type="NCBI Taxonomy" id="1912961"/>
    <lineage>
        <taxon>Bacteria</taxon>
        <taxon>Bacillati</taxon>
        <taxon>Actinomycetota</taxon>
        <taxon>Actinomycetes</taxon>
        <taxon>Pseudonocardiales</taxon>
        <taxon>Pseudonocardiaceae</taxon>
    </lineage>
</organism>
<dbReference type="GO" id="GO:0003700">
    <property type="term" value="F:DNA-binding transcription factor activity"/>
    <property type="evidence" value="ECO:0007669"/>
    <property type="project" value="InterPro"/>
</dbReference>
<evidence type="ECO:0000313" key="6">
    <source>
        <dbReference type="EMBL" id="OLF11320.1"/>
    </source>
</evidence>
<dbReference type="Pfam" id="PF00126">
    <property type="entry name" value="HTH_1"/>
    <property type="match status" value="1"/>
</dbReference>
<evidence type="ECO:0000256" key="2">
    <source>
        <dbReference type="ARBA" id="ARBA00023015"/>
    </source>
</evidence>
<dbReference type="InterPro" id="IPR005119">
    <property type="entry name" value="LysR_subst-bd"/>
</dbReference>
<proteinExistence type="inferred from homology"/>
<dbReference type="PANTHER" id="PTHR30419">
    <property type="entry name" value="HTH-TYPE TRANSCRIPTIONAL REGULATOR YBHD"/>
    <property type="match status" value="1"/>
</dbReference>
<gene>
    <name evidence="6" type="ORF">BU204_30340</name>
</gene>
<protein>
    <submittedName>
        <fullName evidence="6">LysR family transcriptional regulator</fullName>
    </submittedName>
</protein>
<dbReference type="FunFam" id="1.10.10.10:FF:000001">
    <property type="entry name" value="LysR family transcriptional regulator"/>
    <property type="match status" value="1"/>
</dbReference>
<dbReference type="Proteomes" id="UP000185596">
    <property type="component" value="Unassembled WGS sequence"/>
</dbReference>
<dbReference type="PROSITE" id="PS50931">
    <property type="entry name" value="HTH_LYSR"/>
    <property type="match status" value="1"/>
</dbReference>
<dbReference type="InterPro" id="IPR050950">
    <property type="entry name" value="HTH-type_LysR_regulators"/>
</dbReference>
<dbReference type="OrthoDB" id="4131546at2"/>
<dbReference type="SUPFAM" id="SSF46785">
    <property type="entry name" value="Winged helix' DNA-binding domain"/>
    <property type="match status" value="1"/>
</dbReference>
<feature type="domain" description="HTH lysR-type" evidence="5">
    <location>
        <begin position="13"/>
        <end position="68"/>
    </location>
</feature>
<sequence>MIGLGAISDTDGVDPHLLRSFVAVARRRSFSAAARELGFTQSAVSQQVAALEADLGAVLLNRRPVTPTRAGARLLDHAVPLLLRLDAARADVARLAAPPSARVVVGASPLAVTALGPALADVRREHPDLVVTVRVLGRSALIREVATAAVDVGLADGAVAPSDSLPLPDAGPLRAVGVLERPLAVLLPPRHPLAGRAGLRLADLAAAGWIDAPDTAVPLGRLRTAAGAEGYRASVRYEGTDVGGLVALVGAGHGLAVLPDPTGAALSGVTAVPVTEPRLVHRVEAVHSPTLAGVPAALAAALTG</sequence>
<evidence type="ECO:0000313" key="7">
    <source>
        <dbReference type="Proteomes" id="UP000185596"/>
    </source>
</evidence>
<keyword evidence="4" id="KW-0804">Transcription</keyword>
<dbReference type="PANTHER" id="PTHR30419:SF31">
    <property type="entry name" value="BLR3139 PROTEIN"/>
    <property type="match status" value="1"/>
</dbReference>
<reference evidence="6 7" key="1">
    <citation type="submission" date="2016-12" db="EMBL/GenBank/DDBJ databases">
        <title>The draft genome sequence of Actinophytocola sp. 11-183.</title>
        <authorList>
            <person name="Wang W."/>
            <person name="Yuan L."/>
        </authorList>
    </citation>
    <scope>NUCLEOTIDE SEQUENCE [LARGE SCALE GENOMIC DNA]</scope>
    <source>
        <strain evidence="6 7">11-183</strain>
    </source>
</reference>
<dbReference type="SUPFAM" id="SSF53850">
    <property type="entry name" value="Periplasmic binding protein-like II"/>
    <property type="match status" value="1"/>
</dbReference>
<name>A0A1Q8CAF8_9PSEU</name>
<dbReference type="InterPro" id="IPR036390">
    <property type="entry name" value="WH_DNA-bd_sf"/>
</dbReference>
<accession>A0A1Q8CAF8</accession>
<dbReference type="Gene3D" id="3.40.190.290">
    <property type="match status" value="1"/>
</dbReference>
<dbReference type="GO" id="GO:0003677">
    <property type="term" value="F:DNA binding"/>
    <property type="evidence" value="ECO:0007669"/>
    <property type="project" value="UniProtKB-KW"/>
</dbReference>
<dbReference type="PRINTS" id="PR00039">
    <property type="entry name" value="HTHLYSR"/>
</dbReference>